<accession>A0A922CTG4</accession>
<name>A0A922CTG4_MANSE</name>
<sequence>MSQVSYNCVNSVYFVGYVNIYWNHINMTSISEETIYNIIEKIALGRNLKNWRCSQEKFESIAQNYFGVIIPVVLTGEENGKLVSLKLALKLAPMDERYRVSGAVTRMFAREIYVYSVIFKKYEEIQKNVSFTSSYIMPHCYYICKEYCKEVIAMQNMCGEDFKPFTSDMFLNLEHISIALKSLAKLHALSYILKAREQTFYEEISKECLPLTIDTNKRYIDIMLDRLGKAIKKFEDSEYAPLFESLRENCAKCFEVVVSKGGSTCICHGDIWKENILFKYENGIPTSACLIDYQTTRICSPAFDTLYLIISSTDSHLRKDHYNNLLDTYYHSFDQMLKEASLNSANTYSRQMFDQDLELVWPACLITANTALWLSSGLQEEGHVRSKKVWSTPEEKERASNSYKQIIKAIIDDFSCYGYLDLKSNCFCF</sequence>
<dbReference type="Proteomes" id="UP000791440">
    <property type="component" value="Unassembled WGS sequence"/>
</dbReference>
<dbReference type="AlphaFoldDB" id="A0A922CTG4"/>
<evidence type="ECO:0000313" key="2">
    <source>
        <dbReference type="EMBL" id="KAG6457551.1"/>
    </source>
</evidence>
<organism evidence="2 3">
    <name type="scientific">Manduca sexta</name>
    <name type="common">Tobacco hawkmoth</name>
    <name type="synonym">Tobacco hornworm</name>
    <dbReference type="NCBI Taxonomy" id="7130"/>
    <lineage>
        <taxon>Eukaryota</taxon>
        <taxon>Metazoa</taxon>
        <taxon>Ecdysozoa</taxon>
        <taxon>Arthropoda</taxon>
        <taxon>Hexapoda</taxon>
        <taxon>Insecta</taxon>
        <taxon>Pterygota</taxon>
        <taxon>Neoptera</taxon>
        <taxon>Endopterygota</taxon>
        <taxon>Lepidoptera</taxon>
        <taxon>Glossata</taxon>
        <taxon>Ditrysia</taxon>
        <taxon>Bombycoidea</taxon>
        <taxon>Sphingidae</taxon>
        <taxon>Sphinginae</taxon>
        <taxon>Sphingini</taxon>
        <taxon>Manduca</taxon>
    </lineage>
</organism>
<evidence type="ECO:0000313" key="3">
    <source>
        <dbReference type="Proteomes" id="UP000791440"/>
    </source>
</evidence>
<evidence type="ECO:0000259" key="1">
    <source>
        <dbReference type="SMART" id="SM00587"/>
    </source>
</evidence>
<protein>
    <recommendedName>
        <fullName evidence="1">CHK kinase-like domain-containing protein</fullName>
    </recommendedName>
</protein>
<comment type="caution">
    <text evidence="2">The sequence shown here is derived from an EMBL/GenBank/DDBJ whole genome shotgun (WGS) entry which is preliminary data.</text>
</comment>
<dbReference type="SUPFAM" id="SSF56112">
    <property type="entry name" value="Protein kinase-like (PK-like)"/>
    <property type="match status" value="1"/>
</dbReference>
<dbReference type="Pfam" id="PF02958">
    <property type="entry name" value="EcKL"/>
    <property type="match status" value="1"/>
</dbReference>
<dbReference type="Gene3D" id="3.90.1200.10">
    <property type="match status" value="1"/>
</dbReference>
<gene>
    <name evidence="2" type="ORF">O3G_MSEX010348</name>
</gene>
<dbReference type="InterPro" id="IPR004119">
    <property type="entry name" value="EcKL"/>
</dbReference>
<keyword evidence="3" id="KW-1185">Reference proteome</keyword>
<proteinExistence type="predicted"/>
<reference evidence="2" key="2">
    <citation type="submission" date="2020-12" db="EMBL/GenBank/DDBJ databases">
        <authorList>
            <person name="Kanost M."/>
        </authorList>
    </citation>
    <scope>NUCLEOTIDE SEQUENCE</scope>
</reference>
<dbReference type="InterPro" id="IPR011009">
    <property type="entry name" value="Kinase-like_dom_sf"/>
</dbReference>
<dbReference type="PANTHER" id="PTHR11012:SF30">
    <property type="entry name" value="PROTEIN KINASE-LIKE DOMAIN-CONTAINING"/>
    <property type="match status" value="1"/>
</dbReference>
<feature type="domain" description="CHK kinase-like" evidence="1">
    <location>
        <begin position="152"/>
        <end position="339"/>
    </location>
</feature>
<dbReference type="EMBL" id="JH668550">
    <property type="protein sequence ID" value="KAG6457551.1"/>
    <property type="molecule type" value="Genomic_DNA"/>
</dbReference>
<dbReference type="PANTHER" id="PTHR11012">
    <property type="entry name" value="PROTEIN KINASE-LIKE DOMAIN-CONTAINING"/>
    <property type="match status" value="1"/>
</dbReference>
<reference evidence="2" key="1">
    <citation type="journal article" date="2016" name="Insect Biochem. Mol. Biol.">
        <title>Multifaceted biological insights from a draft genome sequence of the tobacco hornworm moth, Manduca sexta.</title>
        <authorList>
            <person name="Kanost M.R."/>
            <person name="Arrese E.L."/>
            <person name="Cao X."/>
            <person name="Chen Y.R."/>
            <person name="Chellapilla S."/>
            <person name="Goldsmith M.R."/>
            <person name="Grosse-Wilde E."/>
            <person name="Heckel D.G."/>
            <person name="Herndon N."/>
            <person name="Jiang H."/>
            <person name="Papanicolaou A."/>
            <person name="Qu J."/>
            <person name="Soulages J.L."/>
            <person name="Vogel H."/>
            <person name="Walters J."/>
            <person name="Waterhouse R.M."/>
            <person name="Ahn S.J."/>
            <person name="Almeida F.C."/>
            <person name="An C."/>
            <person name="Aqrawi P."/>
            <person name="Bretschneider A."/>
            <person name="Bryant W.B."/>
            <person name="Bucks S."/>
            <person name="Chao H."/>
            <person name="Chevignon G."/>
            <person name="Christen J.M."/>
            <person name="Clarke D.F."/>
            <person name="Dittmer N.T."/>
            <person name="Ferguson L.C.F."/>
            <person name="Garavelou S."/>
            <person name="Gordon K.H.J."/>
            <person name="Gunaratna R.T."/>
            <person name="Han Y."/>
            <person name="Hauser F."/>
            <person name="He Y."/>
            <person name="Heidel-Fischer H."/>
            <person name="Hirsh A."/>
            <person name="Hu Y."/>
            <person name="Jiang H."/>
            <person name="Kalra D."/>
            <person name="Klinner C."/>
            <person name="Konig C."/>
            <person name="Kovar C."/>
            <person name="Kroll A.R."/>
            <person name="Kuwar S.S."/>
            <person name="Lee S.L."/>
            <person name="Lehman R."/>
            <person name="Li K."/>
            <person name="Li Z."/>
            <person name="Liang H."/>
            <person name="Lovelace S."/>
            <person name="Lu Z."/>
            <person name="Mansfield J.H."/>
            <person name="McCulloch K.J."/>
            <person name="Mathew T."/>
            <person name="Morton B."/>
            <person name="Muzny D.M."/>
            <person name="Neunemann D."/>
            <person name="Ongeri F."/>
            <person name="Pauchet Y."/>
            <person name="Pu L.L."/>
            <person name="Pyrousis I."/>
            <person name="Rao X.J."/>
            <person name="Redding A."/>
            <person name="Roesel C."/>
            <person name="Sanchez-Gracia A."/>
            <person name="Schaack S."/>
            <person name="Shukla A."/>
            <person name="Tetreau G."/>
            <person name="Wang Y."/>
            <person name="Xiong G.H."/>
            <person name="Traut W."/>
            <person name="Walsh T.K."/>
            <person name="Worley K.C."/>
            <person name="Wu D."/>
            <person name="Wu W."/>
            <person name="Wu Y.Q."/>
            <person name="Zhang X."/>
            <person name="Zou Z."/>
            <person name="Zucker H."/>
            <person name="Briscoe A.D."/>
            <person name="Burmester T."/>
            <person name="Clem R.J."/>
            <person name="Feyereisen R."/>
            <person name="Grimmelikhuijzen C.J.P."/>
            <person name="Hamodrakas S.J."/>
            <person name="Hansson B.S."/>
            <person name="Huguet E."/>
            <person name="Jermiin L.S."/>
            <person name="Lan Q."/>
            <person name="Lehman H.K."/>
            <person name="Lorenzen M."/>
            <person name="Merzendorfer H."/>
            <person name="Michalopoulos I."/>
            <person name="Morton D.B."/>
            <person name="Muthukrishnan S."/>
            <person name="Oakeshott J.G."/>
            <person name="Palmer W."/>
            <person name="Park Y."/>
            <person name="Passarelli A.L."/>
            <person name="Rozas J."/>
            <person name="Schwartz L.M."/>
            <person name="Smith W."/>
            <person name="Southgate A."/>
            <person name="Vilcinskas A."/>
            <person name="Vogt R."/>
            <person name="Wang P."/>
            <person name="Werren J."/>
            <person name="Yu X.Q."/>
            <person name="Zhou J.J."/>
            <person name="Brown S.J."/>
            <person name="Scherer S.E."/>
            <person name="Richards S."/>
            <person name="Blissard G.W."/>
        </authorList>
    </citation>
    <scope>NUCLEOTIDE SEQUENCE</scope>
</reference>
<dbReference type="OrthoDB" id="7634340at2759"/>
<dbReference type="SMART" id="SM00587">
    <property type="entry name" value="CHK"/>
    <property type="match status" value="1"/>
</dbReference>
<dbReference type="InterPro" id="IPR015897">
    <property type="entry name" value="CHK_kinase-like"/>
</dbReference>